<proteinExistence type="evidence at transcript level"/>
<dbReference type="SUPFAM" id="SSF57362">
    <property type="entry name" value="BPTI-like"/>
    <property type="match status" value="1"/>
</dbReference>
<reference evidence="2" key="1">
    <citation type="submission" date="2012-11" db="EMBL/GenBank/DDBJ databases">
        <authorList>
            <person name="Lucero-Rivera Y.E."/>
            <person name="Tovar-Ramirez D."/>
        </authorList>
    </citation>
    <scope>NUCLEOTIDE SEQUENCE</scope>
    <source>
        <tissue evidence="2">Salivary gland</tissue>
    </source>
</reference>
<dbReference type="GO" id="GO:0004867">
    <property type="term" value="F:serine-type endopeptidase inhibitor activity"/>
    <property type="evidence" value="ECO:0007669"/>
    <property type="project" value="InterPro"/>
</dbReference>
<sequence length="162" mass="18929">MMASRLFIWLVCFIELGVYGPAETTTVNGRAASRRRRIPTLCSHPSVPAPHCSPPHEFVYHYSFNTTTQVCEKYRQCSWVSGFLSRKECYSKCGHNSPCLKQSEMDLSFLELTWFRYNHHNDKCEARTDNKMPWDEWPAENGFFNEEDCIKACQPNRTITYI</sequence>
<evidence type="ECO:0000313" key="2">
    <source>
        <dbReference type="EMBL" id="JAA53863.1"/>
    </source>
</evidence>
<dbReference type="EMBL" id="GACK01011171">
    <property type="protein sequence ID" value="JAA53863.1"/>
    <property type="molecule type" value="mRNA"/>
</dbReference>
<organism evidence="2">
    <name type="scientific">Rhipicephalus pulchellus</name>
    <name type="common">Yellow backed tick</name>
    <name type="synonym">Dermacentor pulchellus</name>
    <dbReference type="NCBI Taxonomy" id="72859"/>
    <lineage>
        <taxon>Eukaryota</taxon>
        <taxon>Metazoa</taxon>
        <taxon>Ecdysozoa</taxon>
        <taxon>Arthropoda</taxon>
        <taxon>Chelicerata</taxon>
        <taxon>Arachnida</taxon>
        <taxon>Acari</taxon>
        <taxon>Parasitiformes</taxon>
        <taxon>Ixodida</taxon>
        <taxon>Ixodoidea</taxon>
        <taxon>Ixodidae</taxon>
        <taxon>Rhipicephalinae</taxon>
        <taxon>Rhipicephalus</taxon>
        <taxon>Rhipicephalus</taxon>
    </lineage>
</organism>
<reference evidence="2" key="2">
    <citation type="journal article" date="2015" name="J. Proteomics">
        <title>Sexual differences in the sialomes of the zebra tick, Rhipicephalus pulchellus.</title>
        <authorList>
            <person name="Tan A.W."/>
            <person name="Francischetti I.M."/>
            <person name="Slovak M."/>
            <person name="Kini R.M."/>
            <person name="Ribeiro J.M."/>
        </authorList>
    </citation>
    <scope>NUCLEOTIDE SEQUENCE</scope>
    <source>
        <tissue evidence="2">Salivary gland</tissue>
    </source>
</reference>
<dbReference type="AlphaFoldDB" id="L7LSI8"/>
<accession>L7LSI8</accession>
<name>L7LSI8_RHIPC</name>
<protein>
    <submittedName>
        <fullName evidence="2">Putative monolaris</fullName>
    </submittedName>
</protein>
<dbReference type="Gene3D" id="4.10.410.10">
    <property type="entry name" value="Pancreatic trypsin inhibitor Kunitz domain"/>
    <property type="match status" value="1"/>
</dbReference>
<feature type="chain" id="PRO_5003980453" evidence="1">
    <location>
        <begin position="25"/>
        <end position="162"/>
    </location>
</feature>
<evidence type="ECO:0000256" key="1">
    <source>
        <dbReference type="SAM" id="SignalP"/>
    </source>
</evidence>
<keyword evidence="1" id="KW-0732">Signal</keyword>
<feature type="signal peptide" evidence="1">
    <location>
        <begin position="1"/>
        <end position="24"/>
    </location>
</feature>
<dbReference type="InterPro" id="IPR036880">
    <property type="entry name" value="Kunitz_BPTI_sf"/>
</dbReference>